<name>A0ACB8STI7_9AGAM</name>
<organism evidence="1 2">
    <name type="scientific">Artomyces pyxidatus</name>
    <dbReference type="NCBI Taxonomy" id="48021"/>
    <lineage>
        <taxon>Eukaryota</taxon>
        <taxon>Fungi</taxon>
        <taxon>Dikarya</taxon>
        <taxon>Basidiomycota</taxon>
        <taxon>Agaricomycotina</taxon>
        <taxon>Agaricomycetes</taxon>
        <taxon>Russulales</taxon>
        <taxon>Auriscalpiaceae</taxon>
        <taxon>Artomyces</taxon>
    </lineage>
</organism>
<accession>A0ACB8STI7</accession>
<sequence length="172" mass="18826">MITTNVNGFVSHILCTVRYEWIRCMYVLHIVERREAKSNPLRRPDRFASVQSPAKYLRSGEARLRGSEGDTPGDTCGHKIITRSPPLQRSTRSNSRNGSQEGTGFEPGIMLGTPTNCSACETGQVPTVMHLTRPSSPTFLGCRCPTQGNTSGALPCLPQPSDKHVSPVRTTD</sequence>
<dbReference type="EMBL" id="MU277226">
    <property type="protein sequence ID" value="KAI0059472.1"/>
    <property type="molecule type" value="Genomic_DNA"/>
</dbReference>
<evidence type="ECO:0000313" key="1">
    <source>
        <dbReference type="EMBL" id="KAI0059472.1"/>
    </source>
</evidence>
<dbReference type="Proteomes" id="UP000814140">
    <property type="component" value="Unassembled WGS sequence"/>
</dbReference>
<keyword evidence="2" id="KW-1185">Reference proteome</keyword>
<reference evidence="1" key="1">
    <citation type="submission" date="2021-03" db="EMBL/GenBank/DDBJ databases">
        <authorList>
            <consortium name="DOE Joint Genome Institute"/>
            <person name="Ahrendt S."/>
            <person name="Looney B.P."/>
            <person name="Miyauchi S."/>
            <person name="Morin E."/>
            <person name="Drula E."/>
            <person name="Courty P.E."/>
            <person name="Chicoki N."/>
            <person name="Fauchery L."/>
            <person name="Kohler A."/>
            <person name="Kuo A."/>
            <person name="Labutti K."/>
            <person name="Pangilinan J."/>
            <person name="Lipzen A."/>
            <person name="Riley R."/>
            <person name="Andreopoulos W."/>
            <person name="He G."/>
            <person name="Johnson J."/>
            <person name="Barry K.W."/>
            <person name="Grigoriev I.V."/>
            <person name="Nagy L."/>
            <person name="Hibbett D."/>
            <person name="Henrissat B."/>
            <person name="Matheny P.B."/>
            <person name="Labbe J."/>
            <person name="Martin F."/>
        </authorList>
    </citation>
    <scope>NUCLEOTIDE SEQUENCE</scope>
    <source>
        <strain evidence="1">HHB10654</strain>
    </source>
</reference>
<evidence type="ECO:0000313" key="2">
    <source>
        <dbReference type="Proteomes" id="UP000814140"/>
    </source>
</evidence>
<protein>
    <submittedName>
        <fullName evidence="1">Uncharacterized protein</fullName>
    </submittedName>
</protein>
<proteinExistence type="predicted"/>
<comment type="caution">
    <text evidence="1">The sequence shown here is derived from an EMBL/GenBank/DDBJ whole genome shotgun (WGS) entry which is preliminary data.</text>
</comment>
<gene>
    <name evidence="1" type="ORF">BV25DRAFT_1129405</name>
</gene>
<reference evidence="1" key="2">
    <citation type="journal article" date="2022" name="New Phytol.">
        <title>Evolutionary transition to the ectomycorrhizal habit in the genomes of a hyperdiverse lineage of mushroom-forming fungi.</title>
        <authorList>
            <person name="Looney B."/>
            <person name="Miyauchi S."/>
            <person name="Morin E."/>
            <person name="Drula E."/>
            <person name="Courty P.E."/>
            <person name="Kohler A."/>
            <person name="Kuo A."/>
            <person name="LaButti K."/>
            <person name="Pangilinan J."/>
            <person name="Lipzen A."/>
            <person name="Riley R."/>
            <person name="Andreopoulos W."/>
            <person name="He G."/>
            <person name="Johnson J."/>
            <person name="Nolan M."/>
            <person name="Tritt A."/>
            <person name="Barry K.W."/>
            <person name="Grigoriev I.V."/>
            <person name="Nagy L.G."/>
            <person name="Hibbett D."/>
            <person name="Henrissat B."/>
            <person name="Matheny P.B."/>
            <person name="Labbe J."/>
            <person name="Martin F.M."/>
        </authorList>
    </citation>
    <scope>NUCLEOTIDE SEQUENCE</scope>
    <source>
        <strain evidence="1">HHB10654</strain>
    </source>
</reference>